<dbReference type="Pfam" id="PF17315">
    <property type="entry name" value="FMP23"/>
    <property type="match status" value="1"/>
</dbReference>
<dbReference type="EMBL" id="JAGSYN010000043">
    <property type="protein sequence ID" value="KAG7666087.1"/>
    <property type="molecule type" value="Genomic_DNA"/>
</dbReference>
<evidence type="ECO:0000256" key="1">
    <source>
        <dbReference type="SAM" id="Coils"/>
    </source>
</evidence>
<feature type="compositionally biased region" description="Basic and acidic residues" evidence="2">
    <location>
        <begin position="1134"/>
        <end position="1145"/>
    </location>
</feature>
<feature type="coiled-coil region" evidence="1">
    <location>
        <begin position="1374"/>
        <end position="1404"/>
    </location>
</feature>
<dbReference type="RefSeq" id="XP_049266319.1">
    <property type="nucleotide sequence ID" value="XM_049407312.1"/>
</dbReference>
<keyword evidence="3" id="KW-0472">Membrane</keyword>
<keyword evidence="3" id="KW-1133">Transmembrane helix</keyword>
<dbReference type="GeneID" id="73467144"/>
<feature type="transmembrane region" description="Helical" evidence="3">
    <location>
        <begin position="1359"/>
        <end position="1378"/>
    </location>
</feature>
<evidence type="ECO:0000256" key="2">
    <source>
        <dbReference type="SAM" id="MobiDB-lite"/>
    </source>
</evidence>
<gene>
    <name evidence="4" type="ORF">J8A68_000343</name>
</gene>
<keyword evidence="3" id="KW-0812">Transmembrane</keyword>
<proteinExistence type="predicted"/>
<feature type="region of interest" description="Disordered" evidence="2">
    <location>
        <begin position="1409"/>
        <end position="1438"/>
    </location>
</feature>
<keyword evidence="5" id="KW-1185">Reference proteome</keyword>
<protein>
    <submittedName>
        <fullName evidence="4">Uncharacterized protein</fullName>
    </submittedName>
</protein>
<dbReference type="InterPro" id="IPR035283">
    <property type="entry name" value="Fmp23"/>
</dbReference>
<sequence>MLSKKLSHQSRRIIYIKYSIVPKPLCCIGNAIYISTRTATHADSSSPGAITKQSSSRCFTTTSFKMANQIENDYEIDLISLKKKPKKKAQKDIEPMFKFDVPDYKIPDLKLSEYQEVYEEGTKPIYEEFCGRFNEPELPFTVNELRDLCEYACANTAESLSDVLTSFADKHKQSVNHQIMVSIFQQLLDSHPVFESHFNTLMSQTDNVKLRLERFFKSGLGWFSNELKGFSECKSKKQFDKELNRLIFKYEQKLPNYHTASPKYLRILFRVTRLKELRKILNSLDYPLEEIRYIVNLSKFEDCNKAIKEKNLSASNSLKGLCHFLNWSHLTKSNGNYTVLSELQHSIELHEVPSICESVRNHLIMTILKDPDAKMSTLDPSDFKFIWDSENNTINFMSSLMMYSGLTPEVLKTYIAQHLDRGSSRKELHNQLRKFTLSNLEKKLGGNYYDWIVDILSDNEFELAFLNIMPNFGCRKYECFPDIIPFASEIESLSRKYKSDGGFEKLLDILSKDENTSDELRKVLRSFNMICCNKTDILSELLSDKRLVEEYYDKNFDRFINEIIFIQGSARLDIIEFWQKMERVMLNGEDKAPVNLRLSQFNRLWGSYGWEKGKKLPPGRTFCNLQDKVKAVLINHYALGRQYQPKQAQEYKQIPDDLSIHDFTPQLVKLQAKLGSSFANFSPDQILEALQSQIDASFENCDSEVLASNKPVALNELRLKSRLERLFDTNGGNTQVLDSVLNSQAVFEKFEASKSGNKLDQKQIKPQEYKQIPDDLNIHDFTPQLATLKQHLGTSFASVSPKQIIETLQSEIDAQFENSESEVLASNKPVALDELRLKNRLERLFDINGGNTQVLDVVLNSQEVFKTFEASKASAGTNQREYKQIPDDLNIHDFTPQLYKLRSALGSSFASMSPDQILETLRSQIDSSFEKYDSEVMASNKTVSFDEIRLKKRLERLFDINGGDTQVLDSVLNSQSVLENFEATKVGAALKNKQSEIPSHEESIICTKKFMDSIKKDLKKKNDSNESQPNERPSTPVEIASGIDEGQSEAKYAHINELFSNLDKESTPADLSFGGYGSMMESLMGAIKSTSTGNGPLQPPSPPLFISLSSKNEKRKANQKSVKPPSPPPVMSTSKKDGDMKKSAENVRPPSSPPVVSTVKNDGAMKKQAENVRPPCPPPVISKPIEITIEKAIQEALSPDAEIGERAVPKIPKIPKKEEHSSVNVSALEDFLQQARKENYDVNRAKDALEWSTSMMYKGEPVENDFINNPNTSFLLLTVEGGIIPVDRASLGEIKEEDIFTILSKFEKSELTQSLGAVQRLKRHHWRMIGSRTDGDKKYFIMAKPKRARGWRIMRTIKTILAIIGSILITLVGINFFVDDLKSIEQKKEEEEDEAERIAEFEALARDVSGPFTLTTDPASLATHPDDEEDSLEESQKNQGAWLKNLLWK</sequence>
<evidence type="ECO:0000256" key="3">
    <source>
        <dbReference type="SAM" id="Phobius"/>
    </source>
</evidence>
<reference evidence="4 5" key="1">
    <citation type="journal article" date="2021" name="DNA Res.">
        <title>Genome analysis of Candida subhashii reveals its hybrid nature and dual mitochondrial genome conformations.</title>
        <authorList>
            <person name="Mixao V."/>
            <person name="Hegedusova E."/>
            <person name="Saus E."/>
            <person name="Pryszcz L.P."/>
            <person name="Cillingova A."/>
            <person name="Nosek J."/>
            <person name="Gabaldon T."/>
        </authorList>
    </citation>
    <scope>NUCLEOTIDE SEQUENCE [LARGE SCALE GENOMIC DNA]</scope>
    <source>
        <strain evidence="4 5">CBS 10753</strain>
    </source>
</reference>
<organism evidence="4 5">
    <name type="scientific">[Candida] subhashii</name>
    <dbReference type="NCBI Taxonomy" id="561895"/>
    <lineage>
        <taxon>Eukaryota</taxon>
        <taxon>Fungi</taxon>
        <taxon>Dikarya</taxon>
        <taxon>Ascomycota</taxon>
        <taxon>Saccharomycotina</taxon>
        <taxon>Pichiomycetes</taxon>
        <taxon>Debaryomycetaceae</taxon>
        <taxon>Spathaspora</taxon>
    </lineage>
</organism>
<evidence type="ECO:0000313" key="5">
    <source>
        <dbReference type="Proteomes" id="UP000694255"/>
    </source>
</evidence>
<name>A0A8J5QN64_9ASCO</name>
<accession>A0A8J5QN64</accession>
<feature type="region of interest" description="Disordered" evidence="2">
    <location>
        <begin position="1018"/>
        <end position="1038"/>
    </location>
</feature>
<comment type="caution">
    <text evidence="4">The sequence shown here is derived from an EMBL/GenBank/DDBJ whole genome shotgun (WGS) entry which is preliminary data.</text>
</comment>
<feature type="region of interest" description="Disordered" evidence="2">
    <location>
        <begin position="1087"/>
        <end position="1179"/>
    </location>
</feature>
<dbReference type="Proteomes" id="UP000694255">
    <property type="component" value="Unassembled WGS sequence"/>
</dbReference>
<dbReference type="OrthoDB" id="4084534at2759"/>
<keyword evidence="1" id="KW-0175">Coiled coil</keyword>
<evidence type="ECO:0000313" key="4">
    <source>
        <dbReference type="EMBL" id="KAG7666087.1"/>
    </source>
</evidence>